<feature type="active site" description="Proton acceptor" evidence="2">
    <location>
        <position position="125"/>
    </location>
</feature>
<comment type="similarity">
    <text evidence="2">Belongs to the 2H phosphoesterase superfamily. ThpR family.</text>
</comment>
<dbReference type="FunCoup" id="A0A3G9J5N6">
    <property type="interactions" value="26"/>
</dbReference>
<dbReference type="Gene3D" id="3.90.1140.10">
    <property type="entry name" value="Cyclic phosphodiesterase"/>
    <property type="match status" value="1"/>
</dbReference>
<gene>
    <name evidence="3" type="ORF">SG0102_10400</name>
</gene>
<accession>A0A3G9J5N6</accession>
<evidence type="ECO:0000313" key="3">
    <source>
        <dbReference type="EMBL" id="BBH26106.1"/>
    </source>
</evidence>
<dbReference type="RefSeq" id="WP_125119012.1">
    <property type="nucleotide sequence ID" value="NZ_AP019309.1"/>
</dbReference>
<evidence type="ECO:0000313" key="4">
    <source>
        <dbReference type="Proteomes" id="UP000268059"/>
    </source>
</evidence>
<dbReference type="SUPFAM" id="SSF55144">
    <property type="entry name" value="LigT-like"/>
    <property type="match status" value="1"/>
</dbReference>
<dbReference type="InterPro" id="IPR004175">
    <property type="entry name" value="RNA_CPDase"/>
</dbReference>
<keyword evidence="4" id="KW-1185">Reference proteome</keyword>
<dbReference type="EC" id="3.1.4.58" evidence="2"/>
<name>A0A3G9J5N6_9FIRM</name>
<dbReference type="InterPro" id="IPR009097">
    <property type="entry name" value="Cyclic_Pdiesterase"/>
</dbReference>
<evidence type="ECO:0000256" key="2">
    <source>
        <dbReference type="HAMAP-Rule" id="MF_01940"/>
    </source>
</evidence>
<keyword evidence="1 2" id="KW-0378">Hydrolase</keyword>
<dbReference type="PANTHER" id="PTHR35561">
    <property type="entry name" value="RNA 2',3'-CYCLIC PHOSPHODIESTERASE"/>
    <property type="match status" value="1"/>
</dbReference>
<feature type="active site" description="Proton donor" evidence="2">
    <location>
        <position position="41"/>
    </location>
</feature>
<feature type="short sequence motif" description="HXTX 2" evidence="2">
    <location>
        <begin position="125"/>
        <end position="128"/>
    </location>
</feature>
<organism evidence="3 4">
    <name type="scientific">Intestinibaculum porci</name>
    <dbReference type="NCBI Taxonomy" id="2487118"/>
    <lineage>
        <taxon>Bacteria</taxon>
        <taxon>Bacillati</taxon>
        <taxon>Bacillota</taxon>
        <taxon>Erysipelotrichia</taxon>
        <taxon>Erysipelotrichales</taxon>
        <taxon>Erysipelotrichaceae</taxon>
        <taxon>Intestinibaculum</taxon>
    </lineage>
</organism>
<dbReference type="GO" id="GO:0004113">
    <property type="term" value="F:2',3'-cyclic-nucleotide 3'-phosphodiesterase activity"/>
    <property type="evidence" value="ECO:0007669"/>
    <property type="project" value="InterPro"/>
</dbReference>
<dbReference type="EMBL" id="AP019309">
    <property type="protein sequence ID" value="BBH26106.1"/>
    <property type="molecule type" value="Genomic_DNA"/>
</dbReference>
<evidence type="ECO:0000256" key="1">
    <source>
        <dbReference type="ARBA" id="ARBA00022801"/>
    </source>
</evidence>
<dbReference type="Pfam" id="PF13563">
    <property type="entry name" value="2_5_RNA_ligase2"/>
    <property type="match status" value="1"/>
</dbReference>
<dbReference type="OrthoDB" id="9789350at2"/>
<dbReference type="Proteomes" id="UP000268059">
    <property type="component" value="Chromosome"/>
</dbReference>
<dbReference type="KEGG" id="ebm:SG0102_10400"/>
<dbReference type="InParanoid" id="A0A3G9J5N6"/>
<dbReference type="AlphaFoldDB" id="A0A3G9J5N6"/>
<dbReference type="NCBIfam" id="TIGR02258">
    <property type="entry name" value="2_5_ligase"/>
    <property type="match status" value="1"/>
</dbReference>
<protein>
    <recommendedName>
        <fullName evidence="2">RNA 2',3'-cyclic phosphodiesterase</fullName>
        <shortName evidence="2">RNA 2',3'-CPDase</shortName>
        <ecNumber evidence="2">3.1.4.58</ecNumber>
    </recommendedName>
</protein>
<sequence>MRRIYFALTFSQEEEASLLQYRSQLIDCASSLKPIPENSLHMTLAFIGESDEDTVTAMRAILSEITFKPFSFTVSGLDYFPERQGKRLYYLTTSHDEGLYALQKQLTDRLKAHKQPFHDKAFLPHMTLARKTVLHKEPKFPIYCTLHVSSIHLLESIPYENTRIGIIIDNEKRA</sequence>
<dbReference type="GO" id="GO:0008664">
    <property type="term" value="F:RNA 2',3'-cyclic 3'-phosphodiesterase activity"/>
    <property type="evidence" value="ECO:0007669"/>
    <property type="project" value="UniProtKB-EC"/>
</dbReference>
<comment type="function">
    <text evidence="2">Hydrolyzes RNA 2',3'-cyclic phosphodiester to an RNA 2'-phosphomonoester.</text>
</comment>
<dbReference type="HAMAP" id="MF_01940">
    <property type="entry name" value="RNA_CPDase"/>
    <property type="match status" value="1"/>
</dbReference>
<proteinExistence type="inferred from homology"/>
<reference evidence="3 4" key="1">
    <citation type="submission" date="2018-11" db="EMBL/GenBank/DDBJ databases">
        <title>Novel Erysipelotrichaceae bacterium isolated from small intestine of a swine.</title>
        <authorList>
            <person name="Kim J.S."/>
            <person name="Choe H."/>
            <person name="Lee Y.R."/>
            <person name="Kim K.M."/>
            <person name="Park D.S."/>
        </authorList>
    </citation>
    <scope>NUCLEOTIDE SEQUENCE [LARGE SCALE GENOMIC DNA]</scope>
    <source>
        <strain evidence="3 4">SG0102</strain>
    </source>
</reference>
<comment type="catalytic activity">
    <reaction evidence="2">
        <text>a 3'-end 2',3'-cyclophospho-ribonucleotide-RNA + H2O = a 3'-end 2'-phospho-ribonucleotide-RNA + H(+)</text>
        <dbReference type="Rhea" id="RHEA:11828"/>
        <dbReference type="Rhea" id="RHEA-COMP:10464"/>
        <dbReference type="Rhea" id="RHEA-COMP:17353"/>
        <dbReference type="ChEBI" id="CHEBI:15377"/>
        <dbReference type="ChEBI" id="CHEBI:15378"/>
        <dbReference type="ChEBI" id="CHEBI:83064"/>
        <dbReference type="ChEBI" id="CHEBI:173113"/>
        <dbReference type="EC" id="3.1.4.58"/>
    </reaction>
</comment>
<dbReference type="PANTHER" id="PTHR35561:SF1">
    <property type="entry name" value="RNA 2',3'-CYCLIC PHOSPHODIESTERASE"/>
    <property type="match status" value="1"/>
</dbReference>
<feature type="short sequence motif" description="HXTX 1" evidence="2">
    <location>
        <begin position="41"/>
        <end position="44"/>
    </location>
</feature>